<evidence type="ECO:0000313" key="2">
    <source>
        <dbReference type="Proteomes" id="UP000198418"/>
    </source>
</evidence>
<sequence length="109" mass="11716">MSLIENLNLGKGCKLSLRERAAIVKAEKAKVKQIADAMGADELDYMGMTAREVAEEILAGANHEPKPGSLHELHGGNAYFWRTFGSKEALVAFLTPFLATDAAHDSGDS</sequence>
<dbReference type="AlphaFoldDB" id="A0A212SF57"/>
<dbReference type="Proteomes" id="UP000198418">
    <property type="component" value="Unassembled WGS sequence"/>
</dbReference>
<protein>
    <submittedName>
        <fullName evidence="1">Uncharacterized protein</fullName>
    </submittedName>
</protein>
<name>A0A212SF57_RHOAC</name>
<organism evidence="1 2">
    <name type="scientific">Rhodoblastus acidophilus</name>
    <name type="common">Rhodopseudomonas acidophila</name>
    <dbReference type="NCBI Taxonomy" id="1074"/>
    <lineage>
        <taxon>Bacteria</taxon>
        <taxon>Pseudomonadati</taxon>
        <taxon>Pseudomonadota</taxon>
        <taxon>Alphaproteobacteria</taxon>
        <taxon>Hyphomicrobiales</taxon>
        <taxon>Rhodoblastaceae</taxon>
        <taxon>Rhodoblastus</taxon>
    </lineage>
</organism>
<evidence type="ECO:0000313" key="1">
    <source>
        <dbReference type="EMBL" id="SNB84114.1"/>
    </source>
</evidence>
<dbReference type="RefSeq" id="WP_088522597.1">
    <property type="nucleotide sequence ID" value="NZ_FYDG01000033.1"/>
</dbReference>
<dbReference type="EMBL" id="FYDG01000033">
    <property type="protein sequence ID" value="SNB84114.1"/>
    <property type="molecule type" value="Genomic_DNA"/>
</dbReference>
<keyword evidence="2" id="KW-1185">Reference proteome</keyword>
<reference evidence="2" key="1">
    <citation type="submission" date="2017-06" db="EMBL/GenBank/DDBJ databases">
        <authorList>
            <person name="Varghese N."/>
            <person name="Submissions S."/>
        </authorList>
    </citation>
    <scope>NUCLEOTIDE SEQUENCE [LARGE SCALE GENOMIC DNA]</scope>
    <source>
        <strain evidence="2">DSM 137</strain>
    </source>
</reference>
<accession>A0A212SF57</accession>
<gene>
    <name evidence="1" type="ORF">SAMN06265338_1333</name>
</gene>
<proteinExistence type="predicted"/>